<name>A0A022VLG6_TRIRU</name>
<proteinExistence type="predicted"/>
<dbReference type="EMBL" id="KK207996">
    <property type="protein sequence ID" value="EZF47137.1"/>
    <property type="molecule type" value="Genomic_DNA"/>
</dbReference>
<sequence>MRLPIEYNINLIKFTRLTVSAAAAAARAQAQAVNWAASLPSSATSRALRSAKQATNALHTAKYELEGRSIDRSDFEGDIVGDLFQLSRLRSALIRGTSKKYWSRNTQITAVQLIQQQSQILGNFYRWTDGSSYESRRIHTPSISPVEK</sequence>
<reference evidence="1" key="1">
    <citation type="submission" date="2014-02" db="EMBL/GenBank/DDBJ databases">
        <title>The Genome Sequence of Trichophyton rubrum (morphotype fischeri) CBS 288.86.</title>
        <authorList>
            <consortium name="The Broad Institute Genomics Platform"/>
            <person name="Cuomo C.A."/>
            <person name="White T.C."/>
            <person name="Graser Y."/>
            <person name="Martinez-Rossi N."/>
            <person name="Heitman J."/>
            <person name="Young S.K."/>
            <person name="Zeng Q."/>
            <person name="Gargeya S."/>
            <person name="Abouelleil A."/>
            <person name="Alvarado L."/>
            <person name="Chapman S.B."/>
            <person name="Gainer-Dewar J."/>
            <person name="Goldberg J."/>
            <person name="Griggs A."/>
            <person name="Gujja S."/>
            <person name="Hansen M."/>
            <person name="Howarth C."/>
            <person name="Imamovic A."/>
            <person name="Larimer J."/>
            <person name="Martinez D."/>
            <person name="Murphy C."/>
            <person name="Pearson M.D."/>
            <person name="Persinoti G."/>
            <person name="Poon T."/>
            <person name="Priest M."/>
            <person name="Roberts A.D."/>
            <person name="Saif S."/>
            <person name="Shea T.D."/>
            <person name="Sykes S.N."/>
            <person name="Wortman J."/>
            <person name="Nusbaum C."/>
            <person name="Birren B."/>
        </authorList>
    </citation>
    <scope>NUCLEOTIDE SEQUENCE [LARGE SCALE GENOMIC DNA]</scope>
    <source>
        <strain evidence="1">CBS 288.86</strain>
    </source>
</reference>
<organism evidence="1">
    <name type="scientific">Trichophyton rubrum CBS 288.86</name>
    <dbReference type="NCBI Taxonomy" id="1215330"/>
    <lineage>
        <taxon>Eukaryota</taxon>
        <taxon>Fungi</taxon>
        <taxon>Dikarya</taxon>
        <taxon>Ascomycota</taxon>
        <taxon>Pezizomycotina</taxon>
        <taxon>Eurotiomycetes</taxon>
        <taxon>Eurotiomycetidae</taxon>
        <taxon>Onygenales</taxon>
        <taxon>Arthrodermataceae</taxon>
        <taxon>Trichophyton</taxon>
    </lineage>
</organism>
<accession>A0A022VLG6</accession>
<dbReference type="HOGENOM" id="CLU_147571_0_0_1"/>
<gene>
    <name evidence="1" type="ORF">H103_09003</name>
</gene>
<dbReference type="OrthoDB" id="10526091at2759"/>
<evidence type="ECO:0000313" key="1">
    <source>
        <dbReference type="EMBL" id="EZF47137.1"/>
    </source>
</evidence>
<dbReference type="Proteomes" id="UP000023758">
    <property type="component" value="Unassembled WGS sequence"/>
</dbReference>
<protein>
    <submittedName>
        <fullName evidence="1">Uncharacterized protein</fullName>
    </submittedName>
</protein>
<dbReference type="AlphaFoldDB" id="A0A022VLG6"/>